<gene>
    <name evidence="2" type="primary">LOC107790831</name>
</gene>
<accession>A0A1S3ZV30</accession>
<dbReference type="OMA" id="YYPFENK"/>
<dbReference type="PANTHER" id="PTHR31170:SF25">
    <property type="entry name" value="BNAA09G04570D PROTEIN"/>
    <property type="match status" value="1"/>
</dbReference>
<dbReference type="KEGG" id="nta:107790831"/>
<evidence type="ECO:0000313" key="2">
    <source>
        <dbReference type="RefSeq" id="XP_016468280.1"/>
    </source>
</evidence>
<dbReference type="GeneID" id="107790831"/>
<dbReference type="OrthoDB" id="1849062at2759"/>
<dbReference type="STRING" id="4097.A0A1S3ZV30"/>
<dbReference type="Proteomes" id="UP000790787">
    <property type="component" value="Chromosome 16"/>
</dbReference>
<reference evidence="2" key="2">
    <citation type="submission" date="2025-08" db="UniProtKB">
        <authorList>
            <consortium name="RefSeq"/>
        </authorList>
    </citation>
    <scope>IDENTIFICATION</scope>
</reference>
<dbReference type="PANTHER" id="PTHR31170">
    <property type="entry name" value="BNAC04G53230D PROTEIN"/>
    <property type="match status" value="1"/>
</dbReference>
<dbReference type="Pfam" id="PF03140">
    <property type="entry name" value="DUF247"/>
    <property type="match status" value="1"/>
</dbReference>
<name>A0A1S3ZV30_TOBAC</name>
<protein>
    <submittedName>
        <fullName evidence="2">UPF0481 protein At3g47200-like</fullName>
    </submittedName>
</protein>
<reference evidence="1" key="1">
    <citation type="journal article" date="2014" name="Nat. Commun.">
        <title>The tobacco genome sequence and its comparison with those of tomato and potato.</title>
        <authorList>
            <person name="Sierro N."/>
            <person name="Battey J.N."/>
            <person name="Ouadi S."/>
            <person name="Bakaher N."/>
            <person name="Bovet L."/>
            <person name="Willig A."/>
            <person name="Goepfert S."/>
            <person name="Peitsch M.C."/>
            <person name="Ivanov N.V."/>
        </authorList>
    </citation>
    <scope>NUCLEOTIDE SEQUENCE [LARGE SCALE GENOMIC DNA]</scope>
</reference>
<proteinExistence type="predicted"/>
<evidence type="ECO:0000313" key="1">
    <source>
        <dbReference type="Proteomes" id="UP000790787"/>
    </source>
</evidence>
<organism evidence="1 2">
    <name type="scientific">Nicotiana tabacum</name>
    <name type="common">Common tobacco</name>
    <dbReference type="NCBI Taxonomy" id="4097"/>
    <lineage>
        <taxon>Eukaryota</taxon>
        <taxon>Viridiplantae</taxon>
        <taxon>Streptophyta</taxon>
        <taxon>Embryophyta</taxon>
        <taxon>Tracheophyta</taxon>
        <taxon>Spermatophyta</taxon>
        <taxon>Magnoliopsida</taxon>
        <taxon>eudicotyledons</taxon>
        <taxon>Gunneridae</taxon>
        <taxon>Pentapetalae</taxon>
        <taxon>asterids</taxon>
        <taxon>lamiids</taxon>
        <taxon>Solanales</taxon>
        <taxon>Solanaceae</taxon>
        <taxon>Nicotianoideae</taxon>
        <taxon>Nicotianeae</taxon>
        <taxon>Nicotiana</taxon>
    </lineage>
</organism>
<sequence length="463" mass="54398">MSLESEMVDIITISRLQSIPRKRQIPKVPLFMRIDNQNSDDYDPKVVSLGPYHHGKPELNFVEDFKPKSLEMFIHGSNKNQNFFLEKILEEIEDVRSCYLEEVTNKYNDYDFARMMLLDACFVLNDIEIVTRSTPNSASKQTNTIKHLGIAVYLITRRDLYLLENQVPFRILKLLVTLRYGDDEGSDQYYPFENKVKSYCSQMFFDKQEDNIEENAMMEIEPPHLLEVFRRVLVTGNDEEVINVKQSRCDFIFDYFLDRFRKNHELVHKPALLINVFRSVMDLKSKGIHFRPSGIDSLKGVRFTSHYYYAKLKLPCWYVSTYTKVFFMNMIAYELCPNSPNDRAVVSYINFMKSLIISPNDVKELREEKIIFNTLGSDEEVVQVYKGLKTYGADDPLIFKNVKRNIQEHYNSKGKTWIAELIDTYFNSPWSLTALVVTIFLTFLTVVQTYYGSPFYHSHEENM</sequence>
<dbReference type="RefSeq" id="XP_016468280.1">
    <property type="nucleotide sequence ID" value="XM_016612794.1"/>
</dbReference>
<keyword evidence="1" id="KW-1185">Reference proteome</keyword>
<dbReference type="AlphaFoldDB" id="A0A1S3ZV30"/>
<dbReference type="PaxDb" id="4097-A0A1S3ZV30"/>
<dbReference type="InterPro" id="IPR004158">
    <property type="entry name" value="DUF247_pln"/>
</dbReference>